<keyword evidence="2" id="KW-1185">Reference proteome</keyword>
<dbReference type="InParanoid" id="D2W0I1"/>
<reference evidence="1 2" key="1">
    <citation type="journal article" date="2010" name="Cell">
        <title>The genome of Naegleria gruberi illuminates early eukaryotic versatility.</title>
        <authorList>
            <person name="Fritz-Laylin L.K."/>
            <person name="Prochnik S.E."/>
            <person name="Ginger M.L."/>
            <person name="Dacks J.B."/>
            <person name="Carpenter M.L."/>
            <person name="Field M.C."/>
            <person name="Kuo A."/>
            <person name="Paredez A."/>
            <person name="Chapman J."/>
            <person name="Pham J."/>
            <person name="Shu S."/>
            <person name="Neupane R."/>
            <person name="Cipriano M."/>
            <person name="Mancuso J."/>
            <person name="Tu H."/>
            <person name="Salamov A."/>
            <person name="Lindquist E."/>
            <person name="Shapiro H."/>
            <person name="Lucas S."/>
            <person name="Grigoriev I.V."/>
            <person name="Cande W.Z."/>
            <person name="Fulton C."/>
            <person name="Rokhsar D.S."/>
            <person name="Dawson S.C."/>
        </authorList>
    </citation>
    <scope>NUCLEOTIDE SEQUENCE [LARGE SCALE GENOMIC DNA]</scope>
    <source>
        <strain evidence="1 2">NEG-M</strain>
    </source>
</reference>
<accession>D2W0I1</accession>
<dbReference type="OrthoDB" id="10259699at2759"/>
<dbReference type="EMBL" id="GG738918">
    <property type="protein sequence ID" value="EFC37432.1"/>
    <property type="molecule type" value="Genomic_DNA"/>
</dbReference>
<evidence type="ECO:0000313" key="1">
    <source>
        <dbReference type="EMBL" id="EFC37432.1"/>
    </source>
</evidence>
<dbReference type="VEuPathDB" id="AmoebaDB:NAEGRDRAFT_74867"/>
<gene>
    <name evidence="1" type="ORF">NAEGRDRAFT_74867</name>
</gene>
<proteinExistence type="predicted"/>
<sequence length="371" mass="41578">MLNLLSSSKSSSKSSKSSASSYYAPASSGAAGEMYSPIHQFVAASCKNILICGCGGGFDVYSGLPLYFDFKAMGKNVYLANLAFTDVSRMDKKTENIELPSYKGKNTLFAVNAESDNHDLEYFPEKYLCEYLKKEHIEENPIVYTFSRETGVVGITEGYEIIIKRHDIDMMIIVDGGNDVMMRGNETGLGSPQEDSMSVVGAYGISTSVLPMERRIVTCIGFGVDHYHGVNSCLFFENTSEIITKFDNGFLGVCSVVREWNCFKQFKKSCQYTFNIMKKAPSIVSSCIIAAIEGQYGNYHPPEIKSRTSGSTLYINPMMSMYWFYSLNSIANQLLYKKFIETSKSMEDLNRGLRTYRNNLKTMRKPSPFPH</sequence>
<dbReference type="eggNOG" id="ENOG502SPMM">
    <property type="taxonomic scope" value="Eukaryota"/>
</dbReference>
<dbReference type="Pfam" id="PF06626">
    <property type="entry name" value="DUF1152"/>
    <property type="match status" value="1"/>
</dbReference>
<dbReference type="OMA" id="HGICHAH"/>
<protein>
    <submittedName>
        <fullName evidence="1">Predicted protein</fullName>
    </submittedName>
</protein>
<dbReference type="KEGG" id="ngr:NAEGRDRAFT_74867"/>
<organism evidence="2">
    <name type="scientific">Naegleria gruberi</name>
    <name type="common">Amoeba</name>
    <dbReference type="NCBI Taxonomy" id="5762"/>
    <lineage>
        <taxon>Eukaryota</taxon>
        <taxon>Discoba</taxon>
        <taxon>Heterolobosea</taxon>
        <taxon>Tetramitia</taxon>
        <taxon>Eutetramitia</taxon>
        <taxon>Vahlkampfiidae</taxon>
        <taxon>Naegleria</taxon>
    </lineage>
</organism>
<dbReference type="InterPro" id="IPR010581">
    <property type="entry name" value="DUF1152"/>
</dbReference>
<name>D2W0I1_NAEGR</name>
<dbReference type="AlphaFoldDB" id="D2W0I1"/>
<dbReference type="RefSeq" id="XP_002670176.1">
    <property type="nucleotide sequence ID" value="XM_002670130.1"/>
</dbReference>
<dbReference type="Proteomes" id="UP000006671">
    <property type="component" value="Unassembled WGS sequence"/>
</dbReference>
<evidence type="ECO:0000313" key="2">
    <source>
        <dbReference type="Proteomes" id="UP000006671"/>
    </source>
</evidence>
<dbReference type="GeneID" id="8861086"/>